<dbReference type="PANTHER" id="PTHR22906">
    <property type="entry name" value="PROPERDIN"/>
    <property type="match status" value="1"/>
</dbReference>
<evidence type="ECO:0000256" key="3">
    <source>
        <dbReference type="SAM" id="SignalP"/>
    </source>
</evidence>
<reference evidence="4" key="1">
    <citation type="submission" date="2020-08" db="EMBL/GenBank/DDBJ databases">
        <title>Genome sequencing and assembly of the red palm weevil Rhynchophorus ferrugineus.</title>
        <authorList>
            <person name="Dias G.B."/>
            <person name="Bergman C.M."/>
            <person name="Manee M."/>
        </authorList>
    </citation>
    <scope>NUCLEOTIDE SEQUENCE</scope>
    <source>
        <strain evidence="4">AA-2017</strain>
        <tissue evidence="4">Whole larva</tissue>
    </source>
</reference>
<name>A0A834I224_RHYFE</name>
<evidence type="ECO:0000256" key="2">
    <source>
        <dbReference type="ARBA" id="ARBA00023157"/>
    </source>
</evidence>
<dbReference type="PROSITE" id="PS50092">
    <property type="entry name" value="TSP1"/>
    <property type="match status" value="1"/>
</dbReference>
<feature type="chain" id="PRO_5032740483" evidence="3">
    <location>
        <begin position="24"/>
        <end position="145"/>
    </location>
</feature>
<dbReference type="InterPro" id="IPR052065">
    <property type="entry name" value="Compl_asym_regulator"/>
</dbReference>
<dbReference type="Proteomes" id="UP000625711">
    <property type="component" value="Unassembled WGS sequence"/>
</dbReference>
<dbReference type="AlphaFoldDB" id="A0A834I224"/>
<evidence type="ECO:0000313" key="4">
    <source>
        <dbReference type="EMBL" id="KAF7265527.1"/>
    </source>
</evidence>
<comment type="caution">
    <text evidence="4">The sequence shown here is derived from an EMBL/GenBank/DDBJ whole genome shotgun (WGS) entry which is preliminary data.</text>
</comment>
<dbReference type="EMBL" id="JAACXV010014609">
    <property type="protein sequence ID" value="KAF7265527.1"/>
    <property type="molecule type" value="Genomic_DNA"/>
</dbReference>
<accession>A0A834I224</accession>
<protein>
    <submittedName>
        <fullName evidence="4">Uncharacterized protein</fullName>
    </submittedName>
</protein>
<evidence type="ECO:0000256" key="1">
    <source>
        <dbReference type="ARBA" id="ARBA00022737"/>
    </source>
</evidence>
<feature type="signal peptide" evidence="3">
    <location>
        <begin position="1"/>
        <end position="23"/>
    </location>
</feature>
<sequence>MSISSYVIILLLLFVNNIENNTAIKRLAPIQVQYDAPNQKVTTRNHNEFSIVGKLVQLNSNHDSKSFNDNYDNLDDVSYIDDGRSKILARGKKNTKEWDHWGKWSSCSVTCGVGKMTRWRHCLSKGCASGEKEAQIRSCSMKPCP</sequence>
<evidence type="ECO:0000313" key="5">
    <source>
        <dbReference type="Proteomes" id="UP000625711"/>
    </source>
</evidence>
<dbReference type="Gene3D" id="2.20.100.10">
    <property type="entry name" value="Thrombospondin type-1 (TSP1) repeat"/>
    <property type="match status" value="1"/>
</dbReference>
<keyword evidence="1" id="KW-0677">Repeat</keyword>
<proteinExistence type="predicted"/>
<dbReference type="Pfam" id="PF00090">
    <property type="entry name" value="TSP_1"/>
    <property type="match status" value="1"/>
</dbReference>
<keyword evidence="3" id="KW-0732">Signal</keyword>
<dbReference type="OrthoDB" id="5989160at2759"/>
<keyword evidence="2" id="KW-1015">Disulfide bond</keyword>
<gene>
    <name evidence="4" type="ORF">GWI33_021062</name>
</gene>
<organism evidence="4 5">
    <name type="scientific">Rhynchophorus ferrugineus</name>
    <name type="common">Red palm weevil</name>
    <name type="synonym">Curculio ferrugineus</name>
    <dbReference type="NCBI Taxonomy" id="354439"/>
    <lineage>
        <taxon>Eukaryota</taxon>
        <taxon>Metazoa</taxon>
        <taxon>Ecdysozoa</taxon>
        <taxon>Arthropoda</taxon>
        <taxon>Hexapoda</taxon>
        <taxon>Insecta</taxon>
        <taxon>Pterygota</taxon>
        <taxon>Neoptera</taxon>
        <taxon>Endopterygota</taxon>
        <taxon>Coleoptera</taxon>
        <taxon>Polyphaga</taxon>
        <taxon>Cucujiformia</taxon>
        <taxon>Curculionidae</taxon>
        <taxon>Dryophthorinae</taxon>
        <taxon>Rhynchophorus</taxon>
    </lineage>
</organism>
<keyword evidence="5" id="KW-1185">Reference proteome</keyword>
<dbReference type="SMART" id="SM00209">
    <property type="entry name" value="TSP1"/>
    <property type="match status" value="1"/>
</dbReference>
<dbReference type="InterPro" id="IPR036383">
    <property type="entry name" value="TSP1_rpt_sf"/>
</dbReference>
<dbReference type="SUPFAM" id="SSF82895">
    <property type="entry name" value="TSP-1 type 1 repeat"/>
    <property type="match status" value="1"/>
</dbReference>
<dbReference type="InterPro" id="IPR000884">
    <property type="entry name" value="TSP1_rpt"/>
</dbReference>